<feature type="domain" description="Amine oxidase" evidence="1">
    <location>
        <begin position="5"/>
        <end position="214"/>
    </location>
</feature>
<accession>A0A8E2AHR8</accession>
<evidence type="ECO:0000259" key="1">
    <source>
        <dbReference type="Pfam" id="PF01593"/>
    </source>
</evidence>
<dbReference type="SUPFAM" id="SSF51905">
    <property type="entry name" value="FAD/NAD(P)-binding domain"/>
    <property type="match status" value="1"/>
</dbReference>
<organism evidence="2 3">
    <name type="scientific">Obba rivulosa</name>
    <dbReference type="NCBI Taxonomy" id="1052685"/>
    <lineage>
        <taxon>Eukaryota</taxon>
        <taxon>Fungi</taxon>
        <taxon>Dikarya</taxon>
        <taxon>Basidiomycota</taxon>
        <taxon>Agaricomycotina</taxon>
        <taxon>Agaricomycetes</taxon>
        <taxon>Polyporales</taxon>
        <taxon>Gelatoporiaceae</taxon>
        <taxon>Obba</taxon>
    </lineage>
</organism>
<dbReference type="Gene3D" id="3.90.660.10">
    <property type="match status" value="1"/>
</dbReference>
<dbReference type="PANTHER" id="PTHR10742">
    <property type="entry name" value="FLAVIN MONOAMINE OXIDASE"/>
    <property type="match status" value="1"/>
</dbReference>
<dbReference type="Proteomes" id="UP000250043">
    <property type="component" value="Unassembled WGS sequence"/>
</dbReference>
<dbReference type="InterPro" id="IPR050281">
    <property type="entry name" value="Flavin_monoamine_oxidase"/>
</dbReference>
<gene>
    <name evidence="2" type="ORF">OBBRIDRAFT_840317</name>
</gene>
<dbReference type="SUPFAM" id="SSF54373">
    <property type="entry name" value="FAD-linked reductases, C-terminal domain"/>
    <property type="match status" value="1"/>
</dbReference>
<dbReference type="GO" id="GO:0001716">
    <property type="term" value="F:L-amino-acid oxidase activity"/>
    <property type="evidence" value="ECO:0007669"/>
    <property type="project" value="TreeGrafter"/>
</dbReference>
<dbReference type="InterPro" id="IPR002937">
    <property type="entry name" value="Amino_oxidase"/>
</dbReference>
<dbReference type="EMBL" id="KV722887">
    <property type="protein sequence ID" value="OCH83659.1"/>
    <property type="molecule type" value="Genomic_DNA"/>
</dbReference>
<protein>
    <submittedName>
        <fullName evidence="2">FAD-linked reductase</fullName>
    </submittedName>
</protein>
<evidence type="ECO:0000313" key="3">
    <source>
        <dbReference type="Proteomes" id="UP000250043"/>
    </source>
</evidence>
<dbReference type="Gene3D" id="1.10.10.1620">
    <property type="match status" value="1"/>
</dbReference>
<sequence length="272" mass="30599">MPLTYSAVISTVPLGRLSLMDLTGCDIIGSNYAQWSAIRGLQYGPAIKIGMRFTEAWWYTNLKIEGGSSYTDLPLRTVVYPSYPSTTNPSNVLISSYCWTQDAERLGALINGDGTAREELIDLVLRDLSTVHGIDVEQYYDRGSKDNVYFAWNWSTDHNAMGAFAFFGPQQFNDEMYAQICSPAADGKLLFAGEATSSCHAWVAGALDSSWRAVYSFLLTFYGNDSKQMKEFLEKYGRSEYWYDDPEKNPDKSLLTDHLHRALNRSLARGEM</sequence>
<evidence type="ECO:0000313" key="2">
    <source>
        <dbReference type="EMBL" id="OCH83659.1"/>
    </source>
</evidence>
<dbReference type="AlphaFoldDB" id="A0A8E2AHR8"/>
<proteinExistence type="predicted"/>
<dbReference type="InterPro" id="IPR036188">
    <property type="entry name" value="FAD/NAD-bd_sf"/>
</dbReference>
<reference evidence="2 3" key="1">
    <citation type="submission" date="2016-07" db="EMBL/GenBank/DDBJ databases">
        <title>Draft genome of the white-rot fungus Obba rivulosa 3A-2.</title>
        <authorList>
            <consortium name="DOE Joint Genome Institute"/>
            <person name="Miettinen O."/>
            <person name="Riley R."/>
            <person name="Acob R."/>
            <person name="Barry K."/>
            <person name="Cullen D."/>
            <person name="De Vries R."/>
            <person name="Hainaut M."/>
            <person name="Hatakka A."/>
            <person name="Henrissat B."/>
            <person name="Hilden K."/>
            <person name="Kuo R."/>
            <person name="Labutti K."/>
            <person name="Lipzen A."/>
            <person name="Makela M.R."/>
            <person name="Sandor L."/>
            <person name="Spatafora J.W."/>
            <person name="Grigoriev I.V."/>
            <person name="Hibbett D.S."/>
        </authorList>
    </citation>
    <scope>NUCLEOTIDE SEQUENCE [LARGE SCALE GENOMIC DNA]</scope>
    <source>
        <strain evidence="2 3">3A-2</strain>
    </source>
</reference>
<dbReference type="OrthoDB" id="7777654at2759"/>
<dbReference type="PANTHER" id="PTHR10742:SF342">
    <property type="entry name" value="AMINE OXIDASE"/>
    <property type="match status" value="1"/>
</dbReference>
<dbReference type="Pfam" id="PF01593">
    <property type="entry name" value="Amino_oxidase"/>
    <property type="match status" value="1"/>
</dbReference>
<keyword evidence="3" id="KW-1185">Reference proteome</keyword>
<dbReference type="GO" id="GO:0009063">
    <property type="term" value="P:amino acid catabolic process"/>
    <property type="evidence" value="ECO:0007669"/>
    <property type="project" value="TreeGrafter"/>
</dbReference>
<name>A0A8E2AHR8_9APHY</name>